<evidence type="ECO:0000256" key="5">
    <source>
        <dbReference type="ARBA" id="ARBA00023040"/>
    </source>
</evidence>
<dbReference type="PANTHER" id="PTHR24246:SF27">
    <property type="entry name" value="ADENOSINE RECEPTOR, ISOFORM A"/>
    <property type="match status" value="1"/>
</dbReference>
<dbReference type="Gene3D" id="1.20.1070.10">
    <property type="entry name" value="Rhodopsin 7-helix transmembrane proteins"/>
    <property type="match status" value="1"/>
</dbReference>
<keyword evidence="9" id="KW-0807">Transducer</keyword>
<dbReference type="PROSITE" id="PS50262">
    <property type="entry name" value="G_PROTEIN_RECEP_F1_2"/>
    <property type="match status" value="1"/>
</dbReference>
<keyword evidence="6 10" id="KW-0472">Membrane</keyword>
<keyword evidence="4 10" id="KW-1133">Transmembrane helix</keyword>
<dbReference type="CDD" id="cd00637">
    <property type="entry name" value="7tm_classA_rhodopsin-like"/>
    <property type="match status" value="1"/>
</dbReference>
<dbReference type="AlphaFoldDB" id="A0AAD9QRM7"/>
<evidence type="ECO:0000256" key="10">
    <source>
        <dbReference type="SAM" id="Phobius"/>
    </source>
</evidence>
<proteinExistence type="predicted"/>
<dbReference type="PRINTS" id="PR00237">
    <property type="entry name" value="GPCRRHODOPSN"/>
</dbReference>
<dbReference type="InterPro" id="IPR000276">
    <property type="entry name" value="GPCR_Rhodpsn"/>
</dbReference>
<accession>A0AAD9QRM7</accession>
<evidence type="ECO:0000256" key="9">
    <source>
        <dbReference type="ARBA" id="ARBA00023224"/>
    </source>
</evidence>
<feature type="transmembrane region" description="Helical" evidence="10">
    <location>
        <begin position="70"/>
        <end position="96"/>
    </location>
</feature>
<dbReference type="GO" id="GO:0004930">
    <property type="term" value="F:G protein-coupled receptor activity"/>
    <property type="evidence" value="ECO:0007669"/>
    <property type="project" value="UniProtKB-KW"/>
</dbReference>
<evidence type="ECO:0000256" key="6">
    <source>
        <dbReference type="ARBA" id="ARBA00023136"/>
    </source>
</evidence>
<evidence type="ECO:0000256" key="7">
    <source>
        <dbReference type="ARBA" id="ARBA00023170"/>
    </source>
</evidence>
<gene>
    <name evidence="12" type="ORF">P5673_009545</name>
</gene>
<dbReference type="Pfam" id="PF00001">
    <property type="entry name" value="7tm_1"/>
    <property type="match status" value="1"/>
</dbReference>
<name>A0AAD9QRM7_ACRCE</name>
<dbReference type="EMBL" id="JARQWQ010000017">
    <property type="protein sequence ID" value="KAK2566100.1"/>
    <property type="molecule type" value="Genomic_DNA"/>
</dbReference>
<feature type="transmembrane region" description="Helical" evidence="10">
    <location>
        <begin position="226"/>
        <end position="244"/>
    </location>
</feature>
<dbReference type="GO" id="GO:0005886">
    <property type="term" value="C:plasma membrane"/>
    <property type="evidence" value="ECO:0007669"/>
    <property type="project" value="UniProtKB-SubCell"/>
</dbReference>
<dbReference type="PANTHER" id="PTHR24246">
    <property type="entry name" value="OLFACTORY RECEPTOR AND ADENOSINE RECEPTOR"/>
    <property type="match status" value="1"/>
</dbReference>
<dbReference type="SUPFAM" id="SSF81321">
    <property type="entry name" value="Family A G protein-coupled receptor-like"/>
    <property type="match status" value="1"/>
</dbReference>
<keyword evidence="7 12" id="KW-0675">Receptor</keyword>
<feature type="transmembrane region" description="Helical" evidence="10">
    <location>
        <begin position="181"/>
        <end position="205"/>
    </location>
</feature>
<evidence type="ECO:0000256" key="4">
    <source>
        <dbReference type="ARBA" id="ARBA00022989"/>
    </source>
</evidence>
<reference evidence="12" key="2">
    <citation type="journal article" date="2023" name="Science">
        <title>Genomic signatures of disease resistance in endangered staghorn corals.</title>
        <authorList>
            <person name="Vollmer S.V."/>
            <person name="Selwyn J.D."/>
            <person name="Despard B.A."/>
            <person name="Roesel C.L."/>
        </authorList>
    </citation>
    <scope>NUCLEOTIDE SEQUENCE</scope>
    <source>
        <strain evidence="12">K2</strain>
    </source>
</reference>
<organism evidence="12 13">
    <name type="scientific">Acropora cervicornis</name>
    <name type="common">Staghorn coral</name>
    <dbReference type="NCBI Taxonomy" id="6130"/>
    <lineage>
        <taxon>Eukaryota</taxon>
        <taxon>Metazoa</taxon>
        <taxon>Cnidaria</taxon>
        <taxon>Anthozoa</taxon>
        <taxon>Hexacorallia</taxon>
        <taxon>Scleractinia</taxon>
        <taxon>Astrocoeniina</taxon>
        <taxon>Acroporidae</taxon>
        <taxon>Acropora</taxon>
    </lineage>
</organism>
<dbReference type="InterPro" id="IPR017452">
    <property type="entry name" value="GPCR_Rhodpsn_7TM"/>
</dbReference>
<evidence type="ECO:0000259" key="11">
    <source>
        <dbReference type="PROSITE" id="PS50262"/>
    </source>
</evidence>
<comment type="caution">
    <text evidence="12">The sequence shown here is derived from an EMBL/GenBank/DDBJ whole genome shotgun (WGS) entry which is preliminary data.</text>
</comment>
<keyword evidence="5" id="KW-0297">G-protein coupled receptor</keyword>
<evidence type="ECO:0000256" key="3">
    <source>
        <dbReference type="ARBA" id="ARBA00022692"/>
    </source>
</evidence>
<feature type="transmembrane region" description="Helical" evidence="10">
    <location>
        <begin position="116"/>
        <end position="136"/>
    </location>
</feature>
<evidence type="ECO:0000256" key="8">
    <source>
        <dbReference type="ARBA" id="ARBA00023180"/>
    </source>
</evidence>
<evidence type="ECO:0000256" key="2">
    <source>
        <dbReference type="ARBA" id="ARBA00022475"/>
    </source>
</evidence>
<evidence type="ECO:0000313" key="13">
    <source>
        <dbReference type="Proteomes" id="UP001249851"/>
    </source>
</evidence>
<reference evidence="12" key="1">
    <citation type="journal article" date="2023" name="G3 (Bethesda)">
        <title>Whole genome assembly and annotation of the endangered Caribbean coral Acropora cervicornis.</title>
        <authorList>
            <person name="Selwyn J.D."/>
            <person name="Vollmer S.V."/>
        </authorList>
    </citation>
    <scope>NUCLEOTIDE SEQUENCE</scope>
    <source>
        <strain evidence="12">K2</strain>
    </source>
</reference>
<evidence type="ECO:0000256" key="1">
    <source>
        <dbReference type="ARBA" id="ARBA00004651"/>
    </source>
</evidence>
<keyword evidence="8" id="KW-0325">Glycoprotein</keyword>
<evidence type="ECO:0000313" key="12">
    <source>
        <dbReference type="EMBL" id="KAK2566100.1"/>
    </source>
</evidence>
<comment type="subcellular location">
    <subcellularLocation>
        <location evidence="1">Cell membrane</location>
        <topology evidence="1">Multi-pass membrane protein</topology>
    </subcellularLocation>
</comment>
<keyword evidence="2" id="KW-1003">Cell membrane</keyword>
<sequence>MDGIIEAEGTETKSYQELNLTARMAPFFSKAEVIGWCVGYGIIDVLVIVTNLLTILVFLRSNLLRNRTYYFLLCLAIADIMVGTISLPLYIHSWVIFITGGEYDPVVSMVPTATDIFSGFASIIALTTIALERLYSVVLPNWHLTTPGFVYCILIALIWMLSGVFLSIRLLEDANILPDKSMLYCVIAAFFFFLVVLCLAYIGIWCRVRHRMHEKTSRALEKDKKLAMTLFLITAIFLLSWKVLLVKKKLFRRLSDWITK</sequence>
<feature type="transmembrane region" description="Helical" evidence="10">
    <location>
        <begin position="33"/>
        <end position="58"/>
    </location>
</feature>
<protein>
    <submittedName>
        <fullName evidence="12">Dopamine D2-like receptor</fullName>
    </submittedName>
</protein>
<keyword evidence="13" id="KW-1185">Reference proteome</keyword>
<dbReference type="Proteomes" id="UP001249851">
    <property type="component" value="Unassembled WGS sequence"/>
</dbReference>
<feature type="transmembrane region" description="Helical" evidence="10">
    <location>
        <begin position="148"/>
        <end position="169"/>
    </location>
</feature>
<feature type="domain" description="G-protein coupled receptors family 1 profile" evidence="11">
    <location>
        <begin position="50"/>
        <end position="241"/>
    </location>
</feature>
<keyword evidence="3 10" id="KW-0812">Transmembrane</keyword>